<evidence type="ECO:0000256" key="2">
    <source>
        <dbReference type="ARBA" id="ARBA00007443"/>
    </source>
</evidence>
<dbReference type="InterPro" id="IPR051842">
    <property type="entry name" value="uS12_prolyl_hydroxylase"/>
</dbReference>
<dbReference type="Pfam" id="PF13661">
    <property type="entry name" value="2OG-FeII_Oxy_4"/>
    <property type="match status" value="1"/>
</dbReference>
<dbReference type="Gene3D" id="2.60.120.620">
    <property type="entry name" value="q2cbj1_9rhob like domain"/>
    <property type="match status" value="2"/>
</dbReference>
<gene>
    <name evidence="14" type="ORF">AALO_G00196030</name>
</gene>
<reference evidence="14" key="1">
    <citation type="submission" date="2020-10" db="EMBL/GenBank/DDBJ databases">
        <title>Chromosome-scale genome assembly of the Allis shad, Alosa alosa.</title>
        <authorList>
            <person name="Margot Z."/>
            <person name="Christophe K."/>
            <person name="Cabau C."/>
            <person name="Louis A."/>
            <person name="Berthelot C."/>
            <person name="Parey E."/>
            <person name="Roest Crollius H."/>
            <person name="Montfort J."/>
            <person name="Robinson-Rechavi M."/>
            <person name="Bucao C."/>
            <person name="Bouchez O."/>
            <person name="Gislard M."/>
            <person name="Lluch J."/>
            <person name="Milhes M."/>
            <person name="Lampietro C."/>
            <person name="Lopez Roques C."/>
            <person name="Donnadieu C."/>
            <person name="Braasch I."/>
            <person name="Desvignes T."/>
            <person name="Postlethwait J."/>
            <person name="Bobe J."/>
            <person name="Guiguen Y."/>
        </authorList>
    </citation>
    <scope>NUCLEOTIDE SEQUENCE</scope>
    <source>
        <strain evidence="14">M-15738</strain>
        <tissue evidence="14">Blood</tissue>
    </source>
</reference>
<dbReference type="InterPro" id="IPR006620">
    <property type="entry name" value="Pro_4_hyd_alph"/>
</dbReference>
<proteinExistence type="inferred from homology"/>
<evidence type="ECO:0000256" key="11">
    <source>
        <dbReference type="ARBA" id="ARBA00047444"/>
    </source>
</evidence>
<evidence type="ECO:0000313" key="15">
    <source>
        <dbReference type="Proteomes" id="UP000823561"/>
    </source>
</evidence>
<evidence type="ECO:0000256" key="6">
    <source>
        <dbReference type="ARBA" id="ARBA00022964"/>
    </source>
</evidence>
<keyword evidence="15" id="KW-1185">Reference proteome</keyword>
<comment type="cofactor">
    <cofactor evidence="1">
        <name>L-ascorbate</name>
        <dbReference type="ChEBI" id="CHEBI:38290"/>
    </cofactor>
</comment>
<dbReference type="GO" id="GO:0005737">
    <property type="term" value="C:cytoplasm"/>
    <property type="evidence" value="ECO:0007669"/>
    <property type="project" value="TreeGrafter"/>
</dbReference>
<keyword evidence="7" id="KW-0560">Oxidoreductase</keyword>
<sequence length="511" mass="58938">MGSVPLRVISAQDCTVEPIRTQSGIFIDVTWRRSDCETVLSVTGWLQWYVELDCNPFPHCVINQFLSTEDFVFNLEKELSQLNFHSKSNDLYKFTQSADLNDRMEPCITELRLVLLGQFRTWLSELLDVELEPTVDIFCAKYQHTDVLLCHDDELEGRRVAFILYLVPPWELCDGGTLDLFCTDEHGQPQCVVKSLVPSRNTLVFFEVSPVSFHQVSEVLSSEKCRMSLSGWFHGPSLPRFPQYIEPPALRHKYTPGDEKMLHKWINQEYMKDRYQIQVQQEFQENSEICLSNFLQKEKFQEVRAALQLAEIQWLTKGPANKRHYEYAELCSLPQCVQECWKLFSSEDFYLLLSNLSGLKLHPLAKDNDSSDDSEDDEEGTAGRQDCEDKKGLKRSTDGTSAACVGEVRRWRHGSYTLLHDSESSREFGLDLLLTLGCFGWQQDSGGFTSYIAHGEDEELLTVIPEDNSLALVYRDTDTLKFVKYVNDRSSSHNHQEPPGTFYDFSFVYYE</sequence>
<keyword evidence="5" id="KW-0847">Vitamin C</keyword>
<dbReference type="InterPro" id="IPR005123">
    <property type="entry name" value="Oxoglu/Fe-dep_dioxygenase_dom"/>
</dbReference>
<evidence type="ECO:0000313" key="14">
    <source>
        <dbReference type="EMBL" id="KAG5270737.1"/>
    </source>
</evidence>
<dbReference type="Proteomes" id="UP000823561">
    <property type="component" value="Chromosome 14"/>
</dbReference>
<feature type="compositionally biased region" description="Acidic residues" evidence="12">
    <location>
        <begin position="370"/>
        <end position="380"/>
    </location>
</feature>
<evidence type="ECO:0000256" key="8">
    <source>
        <dbReference type="ARBA" id="ARBA00023004"/>
    </source>
</evidence>
<evidence type="ECO:0000256" key="5">
    <source>
        <dbReference type="ARBA" id="ARBA00022896"/>
    </source>
</evidence>
<dbReference type="GO" id="GO:0005506">
    <property type="term" value="F:iron ion binding"/>
    <property type="evidence" value="ECO:0007669"/>
    <property type="project" value="InterPro"/>
</dbReference>
<dbReference type="FunFam" id="2.60.120.620:FF:000034">
    <property type="entry name" value="2-oxoglutarate and iron-dependent oxygenase domain-containing 1"/>
    <property type="match status" value="1"/>
</dbReference>
<keyword evidence="4" id="KW-0479">Metal-binding</keyword>
<evidence type="ECO:0000256" key="12">
    <source>
        <dbReference type="SAM" id="MobiDB-lite"/>
    </source>
</evidence>
<evidence type="ECO:0000256" key="1">
    <source>
        <dbReference type="ARBA" id="ARBA00001961"/>
    </source>
</evidence>
<comment type="catalytic activity">
    <reaction evidence="11">
        <text>[ribosomal protein uS12]-L-proline + 2-oxoglutarate + O2 = [ribosomal protein uS12]-(3S)-3-hydroxy-L-proline + succinate + CO2</text>
        <dbReference type="Rhea" id="RHEA:54156"/>
        <dbReference type="Rhea" id="RHEA-COMP:13816"/>
        <dbReference type="Rhea" id="RHEA-COMP:13818"/>
        <dbReference type="ChEBI" id="CHEBI:15379"/>
        <dbReference type="ChEBI" id="CHEBI:16526"/>
        <dbReference type="ChEBI" id="CHEBI:16810"/>
        <dbReference type="ChEBI" id="CHEBI:30031"/>
        <dbReference type="ChEBI" id="CHEBI:50342"/>
        <dbReference type="ChEBI" id="CHEBI:85428"/>
    </reaction>
</comment>
<dbReference type="PANTHER" id="PTHR12117">
    <property type="entry name" value="HISTONE ACETYLTRANSFERASE COMPLEX"/>
    <property type="match status" value="1"/>
</dbReference>
<comment type="similarity">
    <text evidence="2">Belongs to the TPA1 family.</text>
</comment>
<name>A0AAV6G9F7_9TELE</name>
<comment type="caution">
    <text evidence="14">The sequence shown here is derived from an EMBL/GenBank/DDBJ whole genome shotgun (WGS) entry which is preliminary data.</text>
</comment>
<evidence type="ECO:0000256" key="3">
    <source>
        <dbReference type="ARBA" id="ARBA00016364"/>
    </source>
</evidence>
<evidence type="ECO:0000256" key="7">
    <source>
        <dbReference type="ARBA" id="ARBA00023002"/>
    </source>
</evidence>
<dbReference type="AlphaFoldDB" id="A0AAV6G9F7"/>
<accession>A0AAV6G9F7</accession>
<keyword evidence="6" id="KW-0223">Dioxygenase</keyword>
<feature type="region of interest" description="Disordered" evidence="12">
    <location>
        <begin position="365"/>
        <end position="398"/>
    </location>
</feature>
<protein>
    <recommendedName>
        <fullName evidence="3">Prolyl 3-hydroxylase OGFOD1</fullName>
    </recommendedName>
    <alternativeName>
        <fullName evidence="10">2-oxoglutarate and iron-dependent oxygenase domain-containing protein 1</fullName>
    </alternativeName>
    <alternativeName>
        <fullName evidence="9">uS12 prolyl 3-hydroxylase</fullName>
    </alternativeName>
</protein>
<evidence type="ECO:0000256" key="4">
    <source>
        <dbReference type="ARBA" id="ARBA00022723"/>
    </source>
</evidence>
<dbReference type="SMART" id="SM00702">
    <property type="entry name" value="P4Hc"/>
    <property type="match status" value="1"/>
</dbReference>
<dbReference type="GO" id="GO:0006449">
    <property type="term" value="P:regulation of translational termination"/>
    <property type="evidence" value="ECO:0007669"/>
    <property type="project" value="TreeGrafter"/>
</dbReference>
<dbReference type="GO" id="GO:0031543">
    <property type="term" value="F:peptidyl-proline dioxygenase activity"/>
    <property type="evidence" value="ECO:0007669"/>
    <property type="project" value="TreeGrafter"/>
</dbReference>
<dbReference type="PANTHER" id="PTHR12117:SF0">
    <property type="entry name" value="PROLYL 3-HYDROXYLASE OGFOD1"/>
    <property type="match status" value="1"/>
</dbReference>
<evidence type="ECO:0000256" key="10">
    <source>
        <dbReference type="ARBA" id="ARBA00031489"/>
    </source>
</evidence>
<dbReference type="InterPro" id="IPR039558">
    <property type="entry name" value="TPA1/OFD1_N"/>
</dbReference>
<keyword evidence="8" id="KW-0408">Iron</keyword>
<organism evidence="14 15">
    <name type="scientific">Alosa alosa</name>
    <name type="common">allis shad</name>
    <dbReference type="NCBI Taxonomy" id="278164"/>
    <lineage>
        <taxon>Eukaryota</taxon>
        <taxon>Metazoa</taxon>
        <taxon>Chordata</taxon>
        <taxon>Craniata</taxon>
        <taxon>Vertebrata</taxon>
        <taxon>Euteleostomi</taxon>
        <taxon>Actinopterygii</taxon>
        <taxon>Neopterygii</taxon>
        <taxon>Teleostei</taxon>
        <taxon>Clupei</taxon>
        <taxon>Clupeiformes</taxon>
        <taxon>Clupeoidei</taxon>
        <taxon>Clupeidae</taxon>
        <taxon>Alosa</taxon>
    </lineage>
</organism>
<feature type="domain" description="Fe2OG dioxygenase" evidence="13">
    <location>
        <begin position="133"/>
        <end position="235"/>
    </location>
</feature>
<evidence type="ECO:0000256" key="9">
    <source>
        <dbReference type="ARBA" id="ARBA00029938"/>
    </source>
</evidence>
<dbReference type="GO" id="GO:0031418">
    <property type="term" value="F:L-ascorbic acid binding"/>
    <property type="evidence" value="ECO:0007669"/>
    <property type="project" value="UniProtKB-KW"/>
</dbReference>
<dbReference type="PROSITE" id="PS51471">
    <property type="entry name" value="FE2OG_OXY"/>
    <property type="match status" value="1"/>
</dbReference>
<dbReference type="EMBL" id="JADWDJ010000014">
    <property type="protein sequence ID" value="KAG5270737.1"/>
    <property type="molecule type" value="Genomic_DNA"/>
</dbReference>
<evidence type="ECO:0000259" key="13">
    <source>
        <dbReference type="PROSITE" id="PS51471"/>
    </source>
</evidence>
<dbReference type="InterPro" id="IPR019601">
    <property type="entry name" value="Oxoglutarate/Fe-dep_Oase_C"/>
</dbReference>
<feature type="compositionally biased region" description="Basic and acidic residues" evidence="12">
    <location>
        <begin position="385"/>
        <end position="397"/>
    </location>
</feature>
<dbReference type="Pfam" id="PF10637">
    <property type="entry name" value="Ofd1_CTDD"/>
    <property type="match status" value="1"/>
</dbReference>